<name>A0A9P7ZR98_9HYPO</name>
<proteinExistence type="predicted"/>
<reference evidence="2" key="1">
    <citation type="journal article" date="2021" name="IMA Fungus">
        <title>Genomic characterization of three marine fungi, including Emericellopsis atlantica sp. nov. with signatures of a generalist lifestyle and marine biomass degradation.</title>
        <authorList>
            <person name="Hagestad O.C."/>
            <person name="Hou L."/>
            <person name="Andersen J.H."/>
            <person name="Hansen E.H."/>
            <person name="Altermark B."/>
            <person name="Li C."/>
            <person name="Kuhnert E."/>
            <person name="Cox R.J."/>
            <person name="Crous P.W."/>
            <person name="Spatafora J.W."/>
            <person name="Lail K."/>
            <person name="Amirebrahimi M."/>
            <person name="Lipzen A."/>
            <person name="Pangilinan J."/>
            <person name="Andreopoulos W."/>
            <person name="Hayes R.D."/>
            <person name="Ng V."/>
            <person name="Grigoriev I.V."/>
            <person name="Jackson S.A."/>
            <person name="Sutton T.D.S."/>
            <person name="Dobson A.D.W."/>
            <person name="Rama T."/>
        </authorList>
    </citation>
    <scope>NUCLEOTIDE SEQUENCE</scope>
    <source>
        <strain evidence="2">TS7</strain>
    </source>
</reference>
<accession>A0A9P7ZR98</accession>
<evidence type="ECO:0000256" key="1">
    <source>
        <dbReference type="SAM" id="MobiDB-lite"/>
    </source>
</evidence>
<comment type="caution">
    <text evidence="2">The sequence shown here is derived from an EMBL/GenBank/DDBJ whole genome shotgun (WGS) entry which is preliminary data.</text>
</comment>
<dbReference type="Proteomes" id="UP000887229">
    <property type="component" value="Unassembled WGS sequence"/>
</dbReference>
<evidence type="ECO:0000313" key="3">
    <source>
        <dbReference type="Proteomes" id="UP000887229"/>
    </source>
</evidence>
<organism evidence="2 3">
    <name type="scientific">Emericellopsis atlantica</name>
    <dbReference type="NCBI Taxonomy" id="2614577"/>
    <lineage>
        <taxon>Eukaryota</taxon>
        <taxon>Fungi</taxon>
        <taxon>Dikarya</taxon>
        <taxon>Ascomycota</taxon>
        <taxon>Pezizomycotina</taxon>
        <taxon>Sordariomycetes</taxon>
        <taxon>Hypocreomycetidae</taxon>
        <taxon>Hypocreales</taxon>
        <taxon>Bionectriaceae</taxon>
        <taxon>Emericellopsis</taxon>
    </lineage>
</organism>
<evidence type="ECO:0000313" key="2">
    <source>
        <dbReference type="EMBL" id="KAG9256352.1"/>
    </source>
</evidence>
<dbReference type="AlphaFoldDB" id="A0A9P7ZR98"/>
<dbReference type="EMBL" id="MU251248">
    <property type="protein sequence ID" value="KAG9256352.1"/>
    <property type="molecule type" value="Genomic_DNA"/>
</dbReference>
<gene>
    <name evidence="2" type="ORF">F5Z01DRAFT_506760</name>
</gene>
<feature type="compositionally biased region" description="Polar residues" evidence="1">
    <location>
        <begin position="99"/>
        <end position="108"/>
    </location>
</feature>
<feature type="region of interest" description="Disordered" evidence="1">
    <location>
        <begin position="92"/>
        <end position="119"/>
    </location>
</feature>
<dbReference type="RefSeq" id="XP_046120276.1">
    <property type="nucleotide sequence ID" value="XM_046260318.1"/>
</dbReference>
<dbReference type="GeneID" id="70291221"/>
<sequence length="165" mass="18199">MHMHRPLASCGGLSLTAAHKNLSDSLSKCYVIAQASHGAFFILARVDGRSDCPCISVRNDRAKLRLSRSTLSHSVMDGELRHQTSVLKLLRRGQKQTKKSSYATSQTGRLLGDGENDGKPRAEQPRILCYYAADGECNVFGCFNSFSPLFLRNYLSGVTLVTLKF</sequence>
<keyword evidence="3" id="KW-1185">Reference proteome</keyword>
<protein>
    <submittedName>
        <fullName evidence="2">Uncharacterized protein</fullName>
    </submittedName>
</protein>